<proteinExistence type="predicted"/>
<organism evidence="1 2">
    <name type="scientific">Vigna angularis var. angularis</name>
    <dbReference type="NCBI Taxonomy" id="157739"/>
    <lineage>
        <taxon>Eukaryota</taxon>
        <taxon>Viridiplantae</taxon>
        <taxon>Streptophyta</taxon>
        <taxon>Embryophyta</taxon>
        <taxon>Tracheophyta</taxon>
        <taxon>Spermatophyta</taxon>
        <taxon>Magnoliopsida</taxon>
        <taxon>eudicotyledons</taxon>
        <taxon>Gunneridae</taxon>
        <taxon>Pentapetalae</taxon>
        <taxon>rosids</taxon>
        <taxon>fabids</taxon>
        <taxon>Fabales</taxon>
        <taxon>Fabaceae</taxon>
        <taxon>Papilionoideae</taxon>
        <taxon>50 kb inversion clade</taxon>
        <taxon>NPAAA clade</taxon>
        <taxon>indigoferoid/millettioid clade</taxon>
        <taxon>Phaseoleae</taxon>
        <taxon>Vigna</taxon>
    </lineage>
</organism>
<dbReference type="AlphaFoldDB" id="A0A0S3R2I7"/>
<gene>
    <name evidence="1" type="primary">Vigan.01G248400</name>
    <name evidence="1" type="ORF">VIGAN_01248400</name>
</gene>
<protein>
    <submittedName>
        <fullName evidence="1">Uncharacterized protein</fullName>
    </submittedName>
</protein>
<evidence type="ECO:0000313" key="1">
    <source>
        <dbReference type="EMBL" id="BAT74739.1"/>
    </source>
</evidence>
<keyword evidence="2" id="KW-1185">Reference proteome</keyword>
<dbReference type="Proteomes" id="UP000291084">
    <property type="component" value="Chromosome 1"/>
</dbReference>
<reference evidence="1 2" key="1">
    <citation type="journal article" date="2015" name="Sci. Rep.">
        <title>The power of single molecule real-time sequencing technology in the de novo assembly of a eukaryotic genome.</title>
        <authorList>
            <person name="Sakai H."/>
            <person name="Naito K."/>
            <person name="Ogiso-Tanaka E."/>
            <person name="Takahashi Y."/>
            <person name="Iseki K."/>
            <person name="Muto C."/>
            <person name="Satou K."/>
            <person name="Teruya K."/>
            <person name="Shiroma A."/>
            <person name="Shimoji M."/>
            <person name="Hirano T."/>
            <person name="Itoh T."/>
            <person name="Kaga A."/>
            <person name="Tomooka N."/>
        </authorList>
    </citation>
    <scope>NUCLEOTIDE SEQUENCE [LARGE SCALE GENOMIC DNA]</scope>
    <source>
        <strain evidence="2">cv. Shumari</strain>
    </source>
</reference>
<evidence type="ECO:0000313" key="2">
    <source>
        <dbReference type="Proteomes" id="UP000291084"/>
    </source>
</evidence>
<dbReference type="EMBL" id="AP015034">
    <property type="protein sequence ID" value="BAT74739.1"/>
    <property type="molecule type" value="Genomic_DNA"/>
</dbReference>
<sequence>MCTGRVCLLENAGPNEPAPAFASLPESGRDTPNLRVHLPSKPSCWTLLDVTPVWCFCWNVDPSVGRDGRAEAVVRELLILLSKIPSHGPFLLSRTWQLVKDVDVCHLFN</sequence>
<name>A0A0S3R2I7_PHAAN</name>
<accession>A0A0S3R2I7</accession>